<protein>
    <submittedName>
        <fullName evidence="7">Acetate kinase</fullName>
    </submittedName>
</protein>
<proteinExistence type="inferred from homology"/>
<evidence type="ECO:0000256" key="6">
    <source>
        <dbReference type="RuleBase" id="RU003835"/>
    </source>
</evidence>
<evidence type="ECO:0000313" key="7">
    <source>
        <dbReference type="EMBL" id="OEG70196.1"/>
    </source>
</evidence>
<reference evidence="7 8" key="1">
    <citation type="submission" date="2015-11" db="EMBL/GenBank/DDBJ databases">
        <title>Evidence for parallel genomic evolution in an endosymbiosis of termite gut flagellates.</title>
        <authorList>
            <person name="Zheng H."/>
        </authorList>
    </citation>
    <scope>NUCLEOTIDE SEQUENCE [LARGE SCALE GENOMIC DNA]</scope>
    <source>
        <strain evidence="7 8">CET450</strain>
    </source>
</reference>
<keyword evidence="4 6" id="KW-0418">Kinase</keyword>
<evidence type="ECO:0000313" key="8">
    <source>
        <dbReference type="Proteomes" id="UP000095237"/>
    </source>
</evidence>
<sequence length="385" mass="42388">MKVLVVNCGSSSVKYTLFEMDNEKKIAWGIVECIGLLESYYKRQTAVTEEKKNSVKVASHTEAVELIINDLLDKEIGSIANIDEIDVIGHRIVHGGNRFSKSVLVTKEVKKGLKECFSIAPLHTPAHYAGILAVEKMLPGIPSVLVFDTAFHQTIPDYAYMYALPYEYYEKYHIRKYGFHGTSHNYVSQRAAAMIGKPLNELKLITAHLGNGSSITAVEKGKVIDTSMGFTPLQGVVMGSRCGDIDPAIIAYIIKIHPNYRNSEALNTLMNKESGLLGISGISGDMRSTVKAATEGNKKAKLAFEMLCYSIKKYISSYYGILNGIDGLVFTAGIGENSPAVREKICVNMHAMGIEMDTEKNNNHSSEERFVSTADSKVKIMIIPT</sequence>
<keyword evidence="8" id="KW-1185">Reference proteome</keyword>
<accession>A0A1E5II61</accession>
<evidence type="ECO:0000256" key="5">
    <source>
        <dbReference type="ARBA" id="ARBA00022840"/>
    </source>
</evidence>
<gene>
    <name evidence="7" type="ORF">ATZ36_05710</name>
</gene>
<dbReference type="GO" id="GO:0005524">
    <property type="term" value="F:ATP binding"/>
    <property type="evidence" value="ECO:0007669"/>
    <property type="project" value="UniProtKB-KW"/>
</dbReference>
<dbReference type="InterPro" id="IPR023865">
    <property type="entry name" value="Aliphatic_acid_kinase_CS"/>
</dbReference>
<dbReference type="PROSITE" id="PS01076">
    <property type="entry name" value="ACETATE_KINASE_2"/>
    <property type="match status" value="1"/>
</dbReference>
<dbReference type="AlphaFoldDB" id="A0A1E5II61"/>
<dbReference type="PROSITE" id="PS01075">
    <property type="entry name" value="ACETATE_KINASE_1"/>
    <property type="match status" value="1"/>
</dbReference>
<evidence type="ECO:0000256" key="2">
    <source>
        <dbReference type="ARBA" id="ARBA00022679"/>
    </source>
</evidence>
<dbReference type="PRINTS" id="PR00471">
    <property type="entry name" value="ACETATEKNASE"/>
</dbReference>
<name>A0A1E5II61_ENDTX</name>
<evidence type="ECO:0000256" key="1">
    <source>
        <dbReference type="ARBA" id="ARBA00008748"/>
    </source>
</evidence>
<comment type="caution">
    <text evidence="7">The sequence shown here is derived from an EMBL/GenBank/DDBJ whole genome shotgun (WGS) entry which is preliminary data.</text>
</comment>
<dbReference type="InterPro" id="IPR000890">
    <property type="entry name" value="Aliphatic_acid_kin_short-chain"/>
</dbReference>
<dbReference type="CDD" id="cd24010">
    <property type="entry name" value="ASKHA_NBD_AcK_PK"/>
    <property type="match status" value="1"/>
</dbReference>
<keyword evidence="5" id="KW-0067">ATP-binding</keyword>
<dbReference type="GO" id="GO:0008776">
    <property type="term" value="F:acetate kinase activity"/>
    <property type="evidence" value="ECO:0007669"/>
    <property type="project" value="TreeGrafter"/>
</dbReference>
<dbReference type="SUPFAM" id="SSF53067">
    <property type="entry name" value="Actin-like ATPase domain"/>
    <property type="match status" value="2"/>
</dbReference>
<dbReference type="Gene3D" id="3.30.420.40">
    <property type="match status" value="2"/>
</dbReference>
<organism evidence="7 8">
    <name type="scientific">Endomicrobium trichonymphae</name>
    <dbReference type="NCBI Taxonomy" id="1408204"/>
    <lineage>
        <taxon>Bacteria</taxon>
        <taxon>Pseudomonadati</taxon>
        <taxon>Elusimicrobiota</taxon>
        <taxon>Endomicrobiia</taxon>
        <taxon>Endomicrobiales</taxon>
        <taxon>Endomicrobiaceae</taxon>
        <taxon>Candidatus Endomicrobiellum</taxon>
    </lineage>
</organism>
<keyword evidence="2 6" id="KW-0808">Transferase</keyword>
<dbReference type="PANTHER" id="PTHR21060:SF15">
    <property type="entry name" value="ACETATE KINASE-RELATED"/>
    <property type="match status" value="1"/>
</dbReference>
<dbReference type="HAMAP" id="MF_00020">
    <property type="entry name" value="Acetate_kinase"/>
    <property type="match status" value="1"/>
</dbReference>
<dbReference type="EMBL" id="LNVX01000434">
    <property type="protein sequence ID" value="OEG70196.1"/>
    <property type="molecule type" value="Genomic_DNA"/>
</dbReference>
<dbReference type="InterPro" id="IPR043129">
    <property type="entry name" value="ATPase_NBD"/>
</dbReference>
<evidence type="ECO:0000256" key="3">
    <source>
        <dbReference type="ARBA" id="ARBA00022741"/>
    </source>
</evidence>
<dbReference type="Pfam" id="PF00871">
    <property type="entry name" value="Acetate_kinase"/>
    <property type="match status" value="1"/>
</dbReference>
<dbReference type="NCBIfam" id="TIGR00016">
    <property type="entry name" value="ackA"/>
    <property type="match status" value="1"/>
</dbReference>
<evidence type="ECO:0000256" key="4">
    <source>
        <dbReference type="ARBA" id="ARBA00022777"/>
    </source>
</evidence>
<keyword evidence="3" id="KW-0547">Nucleotide-binding</keyword>
<dbReference type="PIRSF" id="PIRSF000722">
    <property type="entry name" value="Acetate_prop_kin"/>
    <property type="match status" value="1"/>
</dbReference>
<comment type="similarity">
    <text evidence="1 6">Belongs to the acetokinase family.</text>
</comment>
<dbReference type="Proteomes" id="UP000095237">
    <property type="component" value="Unassembled WGS sequence"/>
</dbReference>
<dbReference type="GO" id="GO:0006083">
    <property type="term" value="P:acetate metabolic process"/>
    <property type="evidence" value="ECO:0007669"/>
    <property type="project" value="TreeGrafter"/>
</dbReference>
<dbReference type="InterPro" id="IPR004372">
    <property type="entry name" value="Ac/propionate_kinase"/>
</dbReference>
<dbReference type="PANTHER" id="PTHR21060">
    <property type="entry name" value="ACETATE KINASE"/>
    <property type="match status" value="1"/>
</dbReference>
<feature type="non-terminal residue" evidence="7">
    <location>
        <position position="385"/>
    </location>
</feature>